<sequence>MLDKLPNCDQNIPSINDIPSSANQHVFHASVLTSFDLRSVVANDAAIEHRLTDWHIERTFETVNNNPCDPRTLILPKVFPCKYCGAYKFYRETDRMCCAGGQIVLTESILPEHLVQLITSIDERSKEFQNMIRTYNNYFAFTTIGITCDDKYQRRDCEIYTVKVQGQIHHYLNDLIPQDTTKKMTGIQFYFYDPYHQVSNRLTALPRLYPSIVEKLVEVLYPNPYSEFLKHELSLDNIDQYHIMLRSDLGIDKRRYNKPTSTEVVGIWIEDESCEANSKLWDIRVYTKLGRSHRVQYYYGCYDPLQYVLIFPNGELGWHYNIPRVGFSVNKRKKKGSDINNTDDFTFEDILENEQRGFRGPDIDTFCGGGDKEMPSSQNRNCKRKTVCCREYYVYKFQVRENDRSYIVRFGRLFQQYIVNMYIKIESTRLDFFEKQPEKNQM</sequence>
<evidence type="ECO:0000313" key="1">
    <source>
        <dbReference type="EMBL" id="GAA0165809.1"/>
    </source>
</evidence>
<dbReference type="AlphaFoldDB" id="A0AAV3QP39"/>
<dbReference type="EMBL" id="BAABME010022441">
    <property type="protein sequence ID" value="GAA0165809.1"/>
    <property type="molecule type" value="Genomic_DNA"/>
</dbReference>
<dbReference type="PANTHER" id="PTHR45786:SF74">
    <property type="entry name" value="ATP-DEPENDENT DNA HELICASE"/>
    <property type="match status" value="1"/>
</dbReference>
<gene>
    <name evidence="1" type="ORF">LIER_40060</name>
</gene>
<proteinExistence type="predicted"/>
<dbReference type="Proteomes" id="UP001454036">
    <property type="component" value="Unassembled WGS sequence"/>
</dbReference>
<protein>
    <recommendedName>
        <fullName evidence="3">Helitron helicase-like domain-containing protein</fullName>
    </recommendedName>
</protein>
<keyword evidence="2" id="KW-1185">Reference proteome</keyword>
<accession>A0AAV3QP39</accession>
<evidence type="ECO:0008006" key="3">
    <source>
        <dbReference type="Google" id="ProtNLM"/>
    </source>
</evidence>
<comment type="caution">
    <text evidence="1">The sequence shown here is derived from an EMBL/GenBank/DDBJ whole genome shotgun (WGS) entry which is preliminary data.</text>
</comment>
<evidence type="ECO:0000313" key="2">
    <source>
        <dbReference type="Proteomes" id="UP001454036"/>
    </source>
</evidence>
<reference evidence="1 2" key="1">
    <citation type="submission" date="2024-01" db="EMBL/GenBank/DDBJ databases">
        <title>The complete chloroplast genome sequence of Lithospermum erythrorhizon: insights into the phylogenetic relationship among Boraginaceae species and the maternal lineages of purple gromwells.</title>
        <authorList>
            <person name="Okada T."/>
            <person name="Watanabe K."/>
        </authorList>
    </citation>
    <scope>NUCLEOTIDE SEQUENCE [LARGE SCALE GENOMIC DNA]</scope>
</reference>
<name>A0AAV3QP39_LITER</name>
<organism evidence="1 2">
    <name type="scientific">Lithospermum erythrorhizon</name>
    <name type="common">Purple gromwell</name>
    <name type="synonym">Lithospermum officinale var. erythrorhizon</name>
    <dbReference type="NCBI Taxonomy" id="34254"/>
    <lineage>
        <taxon>Eukaryota</taxon>
        <taxon>Viridiplantae</taxon>
        <taxon>Streptophyta</taxon>
        <taxon>Embryophyta</taxon>
        <taxon>Tracheophyta</taxon>
        <taxon>Spermatophyta</taxon>
        <taxon>Magnoliopsida</taxon>
        <taxon>eudicotyledons</taxon>
        <taxon>Gunneridae</taxon>
        <taxon>Pentapetalae</taxon>
        <taxon>asterids</taxon>
        <taxon>lamiids</taxon>
        <taxon>Boraginales</taxon>
        <taxon>Boraginaceae</taxon>
        <taxon>Boraginoideae</taxon>
        <taxon>Lithospermeae</taxon>
        <taxon>Lithospermum</taxon>
    </lineage>
</organism>
<dbReference type="PANTHER" id="PTHR45786">
    <property type="entry name" value="DNA BINDING PROTEIN-LIKE"/>
    <property type="match status" value="1"/>
</dbReference>